<dbReference type="InterPro" id="IPR039994">
    <property type="entry name" value="NO66-like"/>
</dbReference>
<dbReference type="GO" id="GO:0046872">
    <property type="term" value="F:metal ion binding"/>
    <property type="evidence" value="ECO:0007669"/>
    <property type="project" value="UniProtKB-KW"/>
</dbReference>
<evidence type="ECO:0000256" key="1">
    <source>
        <dbReference type="ARBA" id="ARBA00001954"/>
    </source>
</evidence>
<dbReference type="PROSITE" id="PS51184">
    <property type="entry name" value="JMJC"/>
    <property type="match status" value="1"/>
</dbReference>
<protein>
    <submittedName>
        <fullName evidence="5">Cupin superfamily protein</fullName>
    </submittedName>
</protein>
<comment type="cofactor">
    <cofactor evidence="1">
        <name>Fe(2+)</name>
        <dbReference type="ChEBI" id="CHEBI:29033"/>
    </cofactor>
</comment>
<dbReference type="AlphaFoldDB" id="A0A2U3NP23"/>
<dbReference type="Proteomes" id="UP000240988">
    <property type="component" value="Unassembled WGS sequence"/>
</dbReference>
<evidence type="ECO:0000313" key="6">
    <source>
        <dbReference type="Proteomes" id="UP000240988"/>
    </source>
</evidence>
<gene>
    <name evidence="5" type="ORF">MRAB57_1092</name>
</gene>
<evidence type="ECO:0000259" key="4">
    <source>
        <dbReference type="PROSITE" id="PS51184"/>
    </source>
</evidence>
<keyword evidence="6" id="KW-1185">Reference proteome</keyword>
<dbReference type="EMBL" id="FUFA01000002">
    <property type="protein sequence ID" value="SPM33288.1"/>
    <property type="molecule type" value="Genomic_DNA"/>
</dbReference>
<feature type="non-terminal residue" evidence="5">
    <location>
        <position position="1"/>
    </location>
</feature>
<keyword evidence="2" id="KW-0479">Metal-binding</keyword>
<evidence type="ECO:0000256" key="3">
    <source>
        <dbReference type="ARBA" id="ARBA00023004"/>
    </source>
</evidence>
<proteinExistence type="predicted"/>
<dbReference type="STRING" id="1841860.GCA_900157375_01093"/>
<sequence length="380" mass="42025">VQTFLDEVWGVTQYHVKRCSEGYFDGLLAGESAIEELLDRYCGQPSALRLIRKKDKRRGDSYRLADGSLDVVRVRNDFADGYTIIFESVERYVRTIGLLSQSIEVELNFPVQVNAYITPPGSQGLVPHYDEHDVLIVQILGSKTWHIYNGIDVPPREMRPDKDHAIAIDDLPLPSDLRLEPGDVLYLPRGRVHMAETTSEPSIHLTVGIHAPTLLMLAVGTLYTQSFQDDRWNSQLPPRHLDDAGAQANLNALVRDAVKAVEDPNAIAGGLDALADVLVRRGRCPPIRPISNSTGIDGETVVRKFQPLYSRVKAVDTGVALQFATLSVGAGADHDAAMKFVSKSTEPFRVSDLPGLTEKQQIELVRSLIVSGFLIRLPDE</sequence>
<dbReference type="PANTHER" id="PTHR13096:SF8">
    <property type="entry name" value="RIBOSOMAL OXYGENASE 1"/>
    <property type="match status" value="1"/>
</dbReference>
<dbReference type="GO" id="GO:0051864">
    <property type="term" value="F:histone H3K36 demethylase activity"/>
    <property type="evidence" value="ECO:0007669"/>
    <property type="project" value="TreeGrafter"/>
</dbReference>
<evidence type="ECO:0000256" key="2">
    <source>
        <dbReference type="ARBA" id="ARBA00022723"/>
    </source>
</evidence>
<keyword evidence="3" id="KW-0408">Iron</keyword>
<name>A0A2U3NP23_9MYCO</name>
<dbReference type="InterPro" id="IPR003347">
    <property type="entry name" value="JmjC_dom"/>
</dbReference>
<dbReference type="SUPFAM" id="SSF51197">
    <property type="entry name" value="Clavaminate synthase-like"/>
    <property type="match status" value="1"/>
</dbReference>
<evidence type="ECO:0000313" key="5">
    <source>
        <dbReference type="EMBL" id="SPM33288.1"/>
    </source>
</evidence>
<dbReference type="Pfam" id="PF08007">
    <property type="entry name" value="JmjC_2"/>
    <property type="match status" value="1"/>
</dbReference>
<dbReference type="GO" id="GO:0032453">
    <property type="term" value="F:histone H3K4 demethylase activity"/>
    <property type="evidence" value="ECO:0007669"/>
    <property type="project" value="TreeGrafter"/>
</dbReference>
<organism evidence="5 6">
    <name type="scientific">Mycobacterium rhizamassiliense</name>
    <dbReference type="NCBI Taxonomy" id="1841860"/>
    <lineage>
        <taxon>Bacteria</taxon>
        <taxon>Bacillati</taxon>
        <taxon>Actinomycetota</taxon>
        <taxon>Actinomycetes</taxon>
        <taxon>Mycobacteriales</taxon>
        <taxon>Mycobacteriaceae</taxon>
        <taxon>Mycobacterium</taxon>
    </lineage>
</organism>
<reference evidence="5 6" key="1">
    <citation type="submission" date="2017-01" db="EMBL/GenBank/DDBJ databases">
        <authorList>
            <consortium name="Urmite Genomes"/>
        </authorList>
    </citation>
    <scope>NUCLEOTIDE SEQUENCE [LARGE SCALE GENOMIC DNA]</scope>
    <source>
        <strain evidence="5 6">AB57</strain>
    </source>
</reference>
<dbReference type="PANTHER" id="PTHR13096">
    <property type="entry name" value="MINA53 MYC INDUCED NUCLEAR ANTIGEN"/>
    <property type="match status" value="1"/>
</dbReference>
<dbReference type="Gene3D" id="2.60.120.650">
    <property type="entry name" value="Cupin"/>
    <property type="match status" value="1"/>
</dbReference>
<feature type="domain" description="JmjC" evidence="4">
    <location>
        <begin position="85"/>
        <end position="226"/>
    </location>
</feature>
<accession>A0A2U3NP23</accession>